<evidence type="ECO:0000259" key="1">
    <source>
        <dbReference type="Pfam" id="PF08929"/>
    </source>
</evidence>
<evidence type="ECO:0000313" key="3">
    <source>
        <dbReference type="Proteomes" id="UP000397656"/>
    </source>
</evidence>
<name>A0A643FSU1_9BURK</name>
<dbReference type="GeneID" id="98405166"/>
<sequence length="177" mass="20104">MPRSNRFSRQSCNHQKRKKTKTFYALLDRVIATRQLDRKIGTKVCQASPYARLLKAIEAPPSKQANLLREFVQHWYEELHRSPERPGLSGATAVYDRPYWYTLGDKQLEDSGYFGRWCIEAVAVAKAFGIGDSLCLDHPNYPGDLLMDGRSPRYPDAVAADQPSAPARGWLQHLLGK</sequence>
<dbReference type="RefSeq" id="WP_150989530.1">
    <property type="nucleotide sequence ID" value="NZ_CP062804.1"/>
</dbReference>
<reference evidence="2 3" key="1">
    <citation type="submission" date="2020-10" db="EMBL/GenBank/DDBJ databases">
        <title>Complete genome sequence of Cupriavidus basilensis CCUG 49340T.</title>
        <authorList>
            <person name="Salva-Serra F."/>
            <person name="Donoso R.A."/>
            <person name="Cho K.H."/>
            <person name="Yoo J.A."/>
            <person name="Lee K."/>
            <person name="Yoon S.-H."/>
            <person name="Perez-Pantoja D."/>
            <person name="Moore E.R.B."/>
        </authorList>
    </citation>
    <scope>NUCLEOTIDE SEQUENCE [LARGE SCALE GENOMIC DNA]</scope>
    <source>
        <strain evidence="3">CCUG 49340</strain>
    </source>
</reference>
<organism evidence="2 3">
    <name type="scientific">Cupriavidus basilensis</name>
    <dbReference type="NCBI Taxonomy" id="68895"/>
    <lineage>
        <taxon>Bacteria</taxon>
        <taxon>Pseudomonadati</taxon>
        <taxon>Pseudomonadota</taxon>
        <taxon>Betaproteobacteria</taxon>
        <taxon>Burkholderiales</taxon>
        <taxon>Burkholderiaceae</taxon>
        <taxon>Cupriavidus</taxon>
    </lineage>
</organism>
<dbReference type="InterPro" id="IPR015025">
    <property type="entry name" value="PoNi_C"/>
</dbReference>
<protein>
    <submittedName>
        <fullName evidence="2">DUF1911 domain-containing protein</fullName>
    </submittedName>
</protein>
<proteinExistence type="predicted"/>
<dbReference type="SUPFAM" id="SSF140731">
    <property type="entry name" value="PA2201 C-terminal domain-like"/>
    <property type="match status" value="1"/>
</dbReference>
<feature type="domain" description="PoNi C-terminal" evidence="1">
    <location>
        <begin position="25"/>
        <end position="145"/>
    </location>
</feature>
<dbReference type="InterPro" id="IPR028983">
    <property type="entry name" value="PA2201-like_C"/>
</dbReference>
<evidence type="ECO:0000313" key="2">
    <source>
        <dbReference type="EMBL" id="QOT78987.1"/>
    </source>
</evidence>
<gene>
    <name evidence="2" type="ORF">F7R26_029860</name>
</gene>
<dbReference type="AlphaFoldDB" id="A0A643FSU1"/>
<accession>A0A643FSU1</accession>
<dbReference type="Pfam" id="PF08929">
    <property type="entry name" value="PoNi_C"/>
    <property type="match status" value="1"/>
</dbReference>
<dbReference type="Gene3D" id="1.10.3920.10">
    <property type="entry name" value="PA2201 C-terminal domain-like"/>
    <property type="match status" value="1"/>
</dbReference>
<dbReference type="Proteomes" id="UP000397656">
    <property type="component" value="Chromosome 2"/>
</dbReference>
<dbReference type="EMBL" id="CP062804">
    <property type="protein sequence ID" value="QOT78987.1"/>
    <property type="molecule type" value="Genomic_DNA"/>
</dbReference>